<dbReference type="SUPFAM" id="SSF53955">
    <property type="entry name" value="Lysozyme-like"/>
    <property type="match status" value="1"/>
</dbReference>
<evidence type="ECO:0000313" key="2">
    <source>
        <dbReference type="EMBL" id="MET4569760.1"/>
    </source>
</evidence>
<dbReference type="Gene3D" id="1.10.8.350">
    <property type="entry name" value="Bacterial muramidase"/>
    <property type="match status" value="1"/>
</dbReference>
<comment type="caution">
    <text evidence="2">The sequence shown here is derived from an EMBL/GenBank/DDBJ whole genome shotgun (WGS) entry which is preliminary data.</text>
</comment>
<dbReference type="InterPro" id="IPR023346">
    <property type="entry name" value="Lysozyme-like_dom_sf"/>
</dbReference>
<dbReference type="Proteomes" id="UP001549251">
    <property type="component" value="Unassembled WGS sequence"/>
</dbReference>
<keyword evidence="2" id="KW-0456">Lyase</keyword>
<keyword evidence="3" id="KW-1185">Reference proteome</keyword>
<dbReference type="EMBL" id="JBEPSD010000001">
    <property type="protein sequence ID" value="MET4569760.1"/>
    <property type="molecule type" value="Genomic_DNA"/>
</dbReference>
<dbReference type="Gene3D" id="1.10.530.10">
    <property type="match status" value="1"/>
</dbReference>
<dbReference type="InterPro" id="IPR043426">
    <property type="entry name" value="MltB-like"/>
</dbReference>
<dbReference type="RefSeq" id="WP_354549663.1">
    <property type="nucleotide sequence ID" value="NZ_JBEPSD010000001.1"/>
</dbReference>
<dbReference type="Pfam" id="PF13406">
    <property type="entry name" value="SLT_2"/>
    <property type="match status" value="1"/>
</dbReference>
<dbReference type="NCBIfam" id="TIGR02282">
    <property type="entry name" value="MltB"/>
    <property type="match status" value="1"/>
</dbReference>
<dbReference type="PANTHER" id="PTHR30163">
    <property type="entry name" value="MEMBRANE-BOUND LYTIC MUREIN TRANSGLYCOSYLASE B"/>
    <property type="match status" value="1"/>
</dbReference>
<dbReference type="InterPro" id="IPR031304">
    <property type="entry name" value="SLT_2"/>
</dbReference>
<name>A0ABV2PXI7_9GAMM</name>
<accession>A0ABV2PXI7</accession>
<sequence>MTATPAPHPARFLVIPSLLCIGLLWMGALTPALATTHPGQAELVREVAHETGKSPQSLNALLDGAKMQQSILDAISRPAEAKPWKDYRPIFLTDQRVDNGVAFYREHRALLEQIGKQYGVAPQYIVAIVGVETSYGRNTGKYKVLDALVTLGLYYPPRAKFFREQLKELLSMPGNHLAGPIDTLTGSYAGAQGWGQFMPTSIRDFAVDADHDGHIDLQNSLPDIFASVANYFVQHGWVSGGPVAARAQPDGAAQQVAVKDATPQWPLEQFEAWGYAPLQPLSPAEPTSLQTLEGPNGPEYWFTFQNFYVITRYNRSPLYAMAVDQLAQAIAAGVGQAEAAR</sequence>
<organism evidence="2 3">
    <name type="scientific">Rhodanobacter soli</name>
    <dbReference type="NCBI Taxonomy" id="590609"/>
    <lineage>
        <taxon>Bacteria</taxon>
        <taxon>Pseudomonadati</taxon>
        <taxon>Pseudomonadota</taxon>
        <taxon>Gammaproteobacteria</taxon>
        <taxon>Lysobacterales</taxon>
        <taxon>Rhodanobacteraceae</taxon>
        <taxon>Rhodanobacter</taxon>
    </lineage>
</organism>
<evidence type="ECO:0000313" key="3">
    <source>
        <dbReference type="Proteomes" id="UP001549251"/>
    </source>
</evidence>
<proteinExistence type="predicted"/>
<feature type="domain" description="Transglycosylase SLT" evidence="1">
    <location>
        <begin position="42"/>
        <end position="328"/>
    </location>
</feature>
<dbReference type="CDD" id="cd13399">
    <property type="entry name" value="Slt35-like"/>
    <property type="match status" value="1"/>
</dbReference>
<reference evidence="2 3" key="1">
    <citation type="submission" date="2024-06" db="EMBL/GenBank/DDBJ databases">
        <title>Sorghum-associated microbial communities from plants grown in Nebraska, USA.</title>
        <authorList>
            <person name="Schachtman D."/>
        </authorList>
    </citation>
    <scope>NUCLEOTIDE SEQUENCE [LARGE SCALE GENOMIC DNA]</scope>
    <source>
        <strain evidence="2 3">1757</strain>
    </source>
</reference>
<protein>
    <submittedName>
        <fullName evidence="2">Membrane-bound lytic murein transglycosylase B</fullName>
        <ecNumber evidence="2">4.2.2.-</ecNumber>
    </submittedName>
</protein>
<dbReference type="PANTHER" id="PTHR30163:SF9">
    <property type="entry name" value="MEMBRANE-BOUND LYTIC MUREIN TRANSGLYCOSYLASE B"/>
    <property type="match status" value="1"/>
</dbReference>
<dbReference type="InterPro" id="IPR011757">
    <property type="entry name" value="Lytic_transglycosylase_MltB"/>
</dbReference>
<dbReference type="GO" id="GO:0016829">
    <property type="term" value="F:lyase activity"/>
    <property type="evidence" value="ECO:0007669"/>
    <property type="project" value="UniProtKB-KW"/>
</dbReference>
<evidence type="ECO:0000259" key="1">
    <source>
        <dbReference type="Pfam" id="PF13406"/>
    </source>
</evidence>
<gene>
    <name evidence="2" type="ORF">ABIE04_002087</name>
</gene>
<dbReference type="EC" id="4.2.2.-" evidence="2"/>